<keyword evidence="7 11" id="KW-1133">Transmembrane helix</keyword>
<dbReference type="GO" id="GO:0005789">
    <property type="term" value="C:endoplasmic reticulum membrane"/>
    <property type="evidence" value="ECO:0007669"/>
    <property type="project" value="UniProtKB-SubCell"/>
</dbReference>
<feature type="transmembrane region" description="Helical" evidence="11">
    <location>
        <begin position="230"/>
        <end position="247"/>
    </location>
</feature>
<evidence type="ECO:0000256" key="5">
    <source>
        <dbReference type="ARBA" id="ARBA00022692"/>
    </source>
</evidence>
<evidence type="ECO:0000256" key="8">
    <source>
        <dbReference type="ARBA" id="ARBA00023136"/>
    </source>
</evidence>
<dbReference type="STRING" id="6277.A0A498S2C9"/>
<dbReference type="Pfam" id="PF00010">
    <property type="entry name" value="HLH"/>
    <property type="match status" value="1"/>
</dbReference>
<dbReference type="OrthoDB" id="5976910at2759"/>
<dbReference type="PANTHER" id="PTHR13399">
    <property type="entry name" value="TRANSLOCON-ASSOCIATED PROTEIN TRAP , GAMMA SUBUNIT"/>
    <property type="match status" value="1"/>
</dbReference>
<feature type="transmembrane region" description="Helical" evidence="11">
    <location>
        <begin position="336"/>
        <end position="355"/>
    </location>
</feature>
<proteinExistence type="inferred from homology"/>
<dbReference type="InterPro" id="IPR036638">
    <property type="entry name" value="HLH_DNA-bd_sf"/>
</dbReference>
<dbReference type="GO" id="GO:0006614">
    <property type="term" value="P:SRP-dependent cotranslational protein targeting to membrane"/>
    <property type="evidence" value="ECO:0007669"/>
    <property type="project" value="InterPro"/>
</dbReference>
<dbReference type="SUPFAM" id="SSF47459">
    <property type="entry name" value="HLH, helix-loop-helix DNA-binding domain"/>
    <property type="match status" value="1"/>
</dbReference>
<dbReference type="InterPro" id="IPR011598">
    <property type="entry name" value="bHLH_dom"/>
</dbReference>
<evidence type="ECO:0000313" key="14">
    <source>
        <dbReference type="Proteomes" id="UP000276991"/>
    </source>
</evidence>
<evidence type="ECO:0000256" key="11">
    <source>
        <dbReference type="SAM" id="Phobius"/>
    </source>
</evidence>
<feature type="domain" description="BHLH" evidence="12">
    <location>
        <begin position="70"/>
        <end position="122"/>
    </location>
</feature>
<protein>
    <recommendedName>
        <fullName evidence="4">Translocon-associated protein subunit gamma</fullName>
    </recommendedName>
    <alternativeName>
        <fullName evidence="9">Signal sequence receptor subunit gamma</fullName>
    </alternativeName>
</protein>
<dbReference type="Gene3D" id="4.10.280.10">
    <property type="entry name" value="Helix-loop-helix DNA-binding domain"/>
    <property type="match status" value="1"/>
</dbReference>
<evidence type="ECO:0000256" key="2">
    <source>
        <dbReference type="ARBA" id="ARBA00004477"/>
    </source>
</evidence>
<feature type="transmembrane region" description="Helical" evidence="11">
    <location>
        <begin position="259"/>
        <end position="277"/>
    </location>
</feature>
<keyword evidence="8 11" id="KW-0472">Membrane</keyword>
<evidence type="ECO:0000256" key="10">
    <source>
        <dbReference type="SAM" id="MobiDB-lite"/>
    </source>
</evidence>
<feature type="region of interest" description="Disordered" evidence="10">
    <location>
        <begin position="35"/>
        <end position="60"/>
    </location>
</feature>
<dbReference type="PROSITE" id="PS50888">
    <property type="entry name" value="BHLH"/>
    <property type="match status" value="1"/>
</dbReference>
<evidence type="ECO:0000259" key="12">
    <source>
        <dbReference type="PROSITE" id="PS50888"/>
    </source>
</evidence>
<feature type="transmembrane region" description="Helical" evidence="11">
    <location>
        <begin position="362"/>
        <end position="381"/>
    </location>
</feature>
<comment type="function">
    <text evidence="1">TRAP proteins are part of a complex whose function is to bind calcium to the ER membrane and thereby regulate the retention of ER resident proteins.</text>
</comment>
<sequence length="382" mass="44164">MSNTEETRQSAFQYGRKLPSIISAARLLRLRSGSFDEEAKDEKKPNRISPFSPEARVPLPSEIDENSYGTTVWKRNERERLRVRCVNDGYERLRDHLPLTESDRRISKVDTLRLAIRYIRHLEALLQNYDHWIKCDCFQTFQTESEERAERLRRIDRRKRAVNTSEFTLPPNGTITPSDETTTPWHTEFAKRRLSCWLLNMSKGGGQKLSKEDELLLKDFSAAVSTKGSALFYGNSTVIAIAPLYLFYGIHQMEIADSWIVWLISSLTASYLISFAYKNIKHILKHKIVVKRSEAITREMNRKLADDKKMSKKEKDERILWKKNEVGDYEATTFSIFWNNILFLSLLLVLSFFLFASISSTFNCLFSMVGAAGLVALFSTAK</sequence>
<comment type="similarity">
    <text evidence="3">Belongs to the TRAP-gamma family.</text>
</comment>
<evidence type="ECO:0000256" key="9">
    <source>
        <dbReference type="ARBA" id="ARBA00030917"/>
    </source>
</evidence>
<evidence type="ECO:0000256" key="1">
    <source>
        <dbReference type="ARBA" id="ARBA00002838"/>
    </source>
</evidence>
<evidence type="ECO:0000256" key="4">
    <source>
        <dbReference type="ARBA" id="ARBA00022231"/>
    </source>
</evidence>
<keyword evidence="14" id="KW-1185">Reference proteome</keyword>
<dbReference type="InterPro" id="IPR009779">
    <property type="entry name" value="SSR3"/>
</dbReference>
<name>A0A498S2C9_ACAVI</name>
<evidence type="ECO:0000313" key="13">
    <source>
        <dbReference type="EMBL" id="VBB27455.1"/>
    </source>
</evidence>
<evidence type="ECO:0000256" key="6">
    <source>
        <dbReference type="ARBA" id="ARBA00022824"/>
    </source>
</evidence>
<dbReference type="Pfam" id="PF07074">
    <property type="entry name" value="TRAP-gamma"/>
    <property type="match status" value="1"/>
</dbReference>
<dbReference type="PANTHER" id="PTHR13399:SF2">
    <property type="entry name" value="TRANSLOCON-ASSOCIATED PROTEIN SUBUNIT GAMMA"/>
    <property type="match status" value="1"/>
</dbReference>
<keyword evidence="5 11" id="KW-0812">Transmembrane</keyword>
<keyword evidence="6" id="KW-0256">Endoplasmic reticulum</keyword>
<evidence type="ECO:0000256" key="7">
    <source>
        <dbReference type="ARBA" id="ARBA00022989"/>
    </source>
</evidence>
<organism evidence="13 14">
    <name type="scientific">Acanthocheilonema viteae</name>
    <name type="common">Filarial nematode worm</name>
    <name type="synonym">Dipetalonema viteae</name>
    <dbReference type="NCBI Taxonomy" id="6277"/>
    <lineage>
        <taxon>Eukaryota</taxon>
        <taxon>Metazoa</taxon>
        <taxon>Ecdysozoa</taxon>
        <taxon>Nematoda</taxon>
        <taxon>Chromadorea</taxon>
        <taxon>Rhabditida</taxon>
        <taxon>Spirurina</taxon>
        <taxon>Spiruromorpha</taxon>
        <taxon>Filarioidea</taxon>
        <taxon>Onchocercidae</taxon>
        <taxon>Acanthocheilonema</taxon>
    </lineage>
</organism>
<dbReference type="Proteomes" id="UP000276991">
    <property type="component" value="Unassembled WGS sequence"/>
</dbReference>
<dbReference type="CDD" id="cd19724">
    <property type="entry name" value="bHLH_TS_ASCL3_like"/>
    <property type="match status" value="1"/>
</dbReference>
<dbReference type="SMART" id="SM00353">
    <property type="entry name" value="HLH"/>
    <property type="match status" value="1"/>
</dbReference>
<evidence type="ECO:0000256" key="3">
    <source>
        <dbReference type="ARBA" id="ARBA00007990"/>
    </source>
</evidence>
<comment type="subcellular location">
    <subcellularLocation>
        <location evidence="2">Endoplasmic reticulum membrane</location>
        <topology evidence="2">Multi-pass membrane protein</topology>
    </subcellularLocation>
</comment>
<dbReference type="EMBL" id="UPTC01000232">
    <property type="protein sequence ID" value="VBB27455.1"/>
    <property type="molecule type" value="Genomic_DNA"/>
</dbReference>
<reference evidence="13 14" key="1">
    <citation type="submission" date="2018-08" db="EMBL/GenBank/DDBJ databases">
        <authorList>
            <person name="Laetsch R D."/>
            <person name="Stevens L."/>
            <person name="Kumar S."/>
            <person name="Blaxter L. M."/>
        </authorList>
    </citation>
    <scope>NUCLEOTIDE SEQUENCE [LARGE SCALE GENOMIC DNA]</scope>
</reference>
<dbReference type="AlphaFoldDB" id="A0A498S2C9"/>
<dbReference type="GO" id="GO:0046983">
    <property type="term" value="F:protein dimerization activity"/>
    <property type="evidence" value="ECO:0007669"/>
    <property type="project" value="InterPro"/>
</dbReference>
<accession>A0A498S2C9</accession>
<gene>
    <name evidence="13" type="ORF">NAV_LOCUS2285</name>
</gene>